<dbReference type="RefSeq" id="WP_014426191.1">
    <property type="nucleotide sequence ID" value="NC_017073.1"/>
</dbReference>
<dbReference type="SMART" id="SM00530">
    <property type="entry name" value="HTH_XRE"/>
    <property type="match status" value="1"/>
</dbReference>
<evidence type="ECO:0000313" key="3">
    <source>
        <dbReference type="Proteomes" id="UP000007887"/>
    </source>
</evidence>
<dbReference type="InterPro" id="IPR001387">
    <property type="entry name" value="Cro/C1-type_HTH"/>
</dbReference>
<dbReference type="HOGENOM" id="CLU_2059804_0_0_9"/>
<accession>I0GWN6</accession>
<gene>
    <name evidence="2" type="ordered locus">SELR_pSRC301000</name>
</gene>
<dbReference type="GO" id="GO:0003677">
    <property type="term" value="F:DNA binding"/>
    <property type="evidence" value="ECO:0007669"/>
    <property type="project" value="InterPro"/>
</dbReference>
<name>I0GWN6_SELRL</name>
<dbReference type="Gene3D" id="1.10.260.40">
    <property type="entry name" value="lambda repressor-like DNA-binding domains"/>
    <property type="match status" value="1"/>
</dbReference>
<reference evidence="2 3" key="1">
    <citation type="submission" date="2011-10" db="EMBL/GenBank/DDBJ databases">
        <title>Whole genome sequence of Selenomonas ruminantium subsp. lactilytica TAM6421.</title>
        <authorList>
            <person name="Oguchi A."/>
            <person name="Ankai A."/>
            <person name="Kaneko J."/>
            <person name="Yamada-Narita S."/>
            <person name="Fukui S."/>
            <person name="Takahashi M."/>
            <person name="Onodera T."/>
            <person name="Kojima S."/>
            <person name="Fushimi T."/>
            <person name="Abe N."/>
            <person name="Kamio Y."/>
            <person name="Yamazaki S."/>
            <person name="Fujita N."/>
        </authorList>
    </citation>
    <scope>NUCLEOTIDE SEQUENCE [LARGE SCALE GENOMIC DNA]</scope>
    <source>
        <strain evidence="3">NBRC 103574 / TAM6421</strain>
        <plasmid evidence="2 3">pSRC3</plasmid>
    </source>
</reference>
<dbReference type="SUPFAM" id="SSF47413">
    <property type="entry name" value="lambda repressor-like DNA-binding domains"/>
    <property type="match status" value="1"/>
</dbReference>
<feature type="domain" description="HTH cro/C1-type" evidence="1">
    <location>
        <begin position="34"/>
        <end position="68"/>
    </location>
</feature>
<dbReference type="Proteomes" id="UP000007887">
    <property type="component" value="Plasmid pSRC3"/>
</dbReference>
<dbReference type="AlphaFoldDB" id="I0GWN6"/>
<dbReference type="PROSITE" id="PS50943">
    <property type="entry name" value="HTH_CROC1"/>
    <property type="match status" value="1"/>
</dbReference>
<dbReference type="OrthoDB" id="8115576at2"/>
<dbReference type="EMBL" id="AP012300">
    <property type="protein sequence ID" value="BAL85173.1"/>
    <property type="molecule type" value="Genomic_DNA"/>
</dbReference>
<sequence>MRTLNRVKELRVAKGHESQREFANFVTNNLGCPVSYGTINKLENQNGNPTWELLDTLATYFQVSTDYLMGRTNKNLAVAAHVDEEPGDELPPEAKIAVDTFYNKMRALYGKNKGTVENS</sequence>
<keyword evidence="2" id="KW-0614">Plasmid</keyword>
<evidence type="ECO:0000313" key="2">
    <source>
        <dbReference type="EMBL" id="BAL85173.1"/>
    </source>
</evidence>
<dbReference type="InterPro" id="IPR010982">
    <property type="entry name" value="Lambda_DNA-bd_dom_sf"/>
</dbReference>
<dbReference type="KEGG" id="sri:SELR_pSRC301000"/>
<organism evidence="2 3">
    <name type="scientific">Selenomonas ruminantium subsp. lactilytica (strain NBRC 103574 / TAM6421)</name>
    <dbReference type="NCBI Taxonomy" id="927704"/>
    <lineage>
        <taxon>Bacteria</taxon>
        <taxon>Bacillati</taxon>
        <taxon>Bacillota</taxon>
        <taxon>Negativicutes</taxon>
        <taxon>Selenomonadales</taxon>
        <taxon>Selenomonadaceae</taxon>
        <taxon>Selenomonas</taxon>
    </lineage>
</organism>
<geneLocation type="plasmid" evidence="2 3">
    <name>pSRC3</name>
</geneLocation>
<protein>
    <submittedName>
        <fullName evidence="2">Putative HTH DNA binding protein</fullName>
    </submittedName>
</protein>
<proteinExistence type="predicted"/>
<evidence type="ECO:0000259" key="1">
    <source>
        <dbReference type="PROSITE" id="PS50943"/>
    </source>
</evidence>
<dbReference type="CDD" id="cd00093">
    <property type="entry name" value="HTH_XRE"/>
    <property type="match status" value="1"/>
</dbReference>